<name>A0A170PPN9_9ZZZZ</name>
<dbReference type="EMBL" id="CZQE01000304">
    <property type="protein sequence ID" value="CUS45812.1"/>
    <property type="molecule type" value="Genomic_DNA"/>
</dbReference>
<reference evidence="1" key="1">
    <citation type="submission" date="2015-10" db="EMBL/GenBank/DDBJ databases">
        <authorList>
            <person name="Gilbert D.G."/>
        </authorList>
    </citation>
    <scope>NUCLEOTIDE SEQUENCE</scope>
</reference>
<proteinExistence type="predicted"/>
<gene>
    <name evidence="1" type="ORF">MGWOODY_Smn2009</name>
</gene>
<sequence>MAEADSIACGLHPAVVRQAGFAAWTADPAIATLFAILRDLDKAGARLEALQHDRPDLGADAVRGDIGAVVSLYERCPAHFFGHGWRTRANGGACAGLWELLAARRDAWIHAQLEAEGFRPDAATAEKDERTMALCDEAVPVELAWARFQAG</sequence>
<protein>
    <submittedName>
        <fullName evidence="1">Uncharacterized protein</fullName>
    </submittedName>
</protein>
<evidence type="ECO:0000313" key="1">
    <source>
        <dbReference type="EMBL" id="CUS45812.1"/>
    </source>
</evidence>
<dbReference type="AlphaFoldDB" id="A0A170PPN9"/>
<accession>A0A170PPN9</accession>
<organism evidence="1">
    <name type="scientific">hydrothermal vent metagenome</name>
    <dbReference type="NCBI Taxonomy" id="652676"/>
    <lineage>
        <taxon>unclassified sequences</taxon>
        <taxon>metagenomes</taxon>
        <taxon>ecological metagenomes</taxon>
    </lineage>
</organism>